<comment type="similarity">
    <text evidence="2 7">Belongs to the acyl-CoA dehydrogenase family.</text>
</comment>
<evidence type="ECO:0000259" key="9">
    <source>
        <dbReference type="Pfam" id="PF02770"/>
    </source>
</evidence>
<dbReference type="SUPFAM" id="SSF47203">
    <property type="entry name" value="Acyl-CoA dehydrogenase C-terminal domain-like"/>
    <property type="match status" value="1"/>
</dbReference>
<dbReference type="InterPro" id="IPR046373">
    <property type="entry name" value="Acyl-CoA_Oxase/DH_mid-dom_sf"/>
</dbReference>
<dbReference type="GO" id="GO:0033539">
    <property type="term" value="P:fatty acid beta-oxidation using acyl-CoA dehydrogenase"/>
    <property type="evidence" value="ECO:0007669"/>
    <property type="project" value="TreeGrafter"/>
</dbReference>
<evidence type="ECO:0000256" key="4">
    <source>
        <dbReference type="ARBA" id="ARBA00022630"/>
    </source>
</evidence>
<dbReference type="Pfam" id="PF00441">
    <property type="entry name" value="Acyl-CoA_dh_1"/>
    <property type="match status" value="1"/>
</dbReference>
<dbReference type="GO" id="GO:0005737">
    <property type="term" value="C:cytoplasm"/>
    <property type="evidence" value="ECO:0007669"/>
    <property type="project" value="TreeGrafter"/>
</dbReference>
<dbReference type="Gene3D" id="1.20.140.10">
    <property type="entry name" value="Butyryl-CoA Dehydrogenase, subunit A, domain 3"/>
    <property type="match status" value="1"/>
</dbReference>
<reference evidence="11 12" key="1">
    <citation type="submission" date="2020-12" db="EMBL/GenBank/DDBJ databases">
        <title>Genome sequence of clinical Mycobacterium intracellulare strains.</title>
        <authorList>
            <person name="Tateishi Y."/>
            <person name="Matsumoto S."/>
            <person name="Fukushima Y."/>
            <person name="Nakajima C."/>
            <person name="Suzuki Y."/>
        </authorList>
    </citation>
    <scope>NUCLEOTIDE SEQUENCE [LARGE SCALE GENOMIC DNA]</scope>
    <source>
        <strain evidence="11 12">M018</strain>
    </source>
</reference>
<evidence type="ECO:0000256" key="5">
    <source>
        <dbReference type="ARBA" id="ARBA00022827"/>
    </source>
</evidence>
<dbReference type="SUPFAM" id="SSF56645">
    <property type="entry name" value="Acyl-CoA dehydrogenase NM domain-like"/>
    <property type="match status" value="1"/>
</dbReference>
<dbReference type="GeneID" id="45456908"/>
<dbReference type="GO" id="GO:0050660">
    <property type="term" value="F:flavin adenine dinucleotide binding"/>
    <property type="evidence" value="ECO:0007669"/>
    <property type="project" value="InterPro"/>
</dbReference>
<dbReference type="InterPro" id="IPR050741">
    <property type="entry name" value="Acyl-CoA_dehydrogenase"/>
</dbReference>
<gene>
    <name evidence="11" type="ORF">MINTM018_47660</name>
</gene>
<dbReference type="InterPro" id="IPR036250">
    <property type="entry name" value="AcylCo_DH-like_C"/>
</dbReference>
<feature type="domain" description="Acyl-CoA dehydrogenase/oxidase C-terminal" evidence="8">
    <location>
        <begin position="229"/>
        <end position="375"/>
    </location>
</feature>
<keyword evidence="6 7" id="KW-0560">Oxidoreductase</keyword>
<feature type="domain" description="Acyl-CoA oxidase/dehydrogenase middle" evidence="9">
    <location>
        <begin position="133"/>
        <end position="202"/>
    </location>
</feature>
<keyword evidence="4 7" id="KW-0285">Flavoprotein</keyword>
<protein>
    <submittedName>
        <fullName evidence="11">Putative acyl-CoA dehydrogenase FadE</fullName>
    </submittedName>
</protein>
<evidence type="ECO:0000256" key="1">
    <source>
        <dbReference type="ARBA" id="ARBA00001974"/>
    </source>
</evidence>
<evidence type="ECO:0000256" key="3">
    <source>
        <dbReference type="ARBA" id="ARBA00011738"/>
    </source>
</evidence>
<feature type="domain" description="Acyl-CoA dehydrogenase/oxidase N-terminal" evidence="10">
    <location>
        <begin position="13"/>
        <end position="127"/>
    </location>
</feature>
<dbReference type="GO" id="GO:0003995">
    <property type="term" value="F:acyl-CoA dehydrogenase activity"/>
    <property type="evidence" value="ECO:0007669"/>
    <property type="project" value="TreeGrafter"/>
</dbReference>
<dbReference type="Gene3D" id="2.40.110.10">
    <property type="entry name" value="Butyryl-CoA Dehydrogenase, subunit A, domain 2"/>
    <property type="match status" value="1"/>
</dbReference>
<dbReference type="InterPro" id="IPR013786">
    <property type="entry name" value="AcylCoA_DH/ox_N"/>
</dbReference>
<dbReference type="InterPro" id="IPR006091">
    <property type="entry name" value="Acyl-CoA_Oxase/DH_mid-dom"/>
</dbReference>
<proteinExistence type="inferred from homology"/>
<comment type="cofactor">
    <cofactor evidence="1 7">
        <name>FAD</name>
        <dbReference type="ChEBI" id="CHEBI:57692"/>
    </cofactor>
</comment>
<sequence length="427" mass="48353">MAWDFSTEPDFQAKLDWVEDFCREEIEPLDFVFPYAVRSPDPRVKAYVRGLQQQIKDQGLWAIFLDEELGGPGFGQLKLALLNEVIGRYSQAPQMFGAAAPDTGNMEMLAAFGTEEQKKRWLEPLLNQDMFSAYSMTEPQGGSDPSLFKTHAVRDGDEWVINGEKWFTSAGRVADILFVMCTNGMFVVPRRTPGVEIQPEPRNHNHIIYNDVRVPLDHLLGPEDGAKTLAQRRLGGGRIHHAMRTIAQCRLAFDMMCERALSRESHGKVIAEHQMVQEKIADSYAAIRMLRLLVLETAWKIDNSSTKEARTDIATVKFTMAKVLRDVSYNALHILGSLGTTDLTPLQAMYASAPTMGLADGADEVHKATVARRLLRDYSPQQHPYWPTEYFPAKREAAWAKFEPKFQAEPELRAAAEDSKKYFARRR</sequence>
<evidence type="ECO:0000259" key="8">
    <source>
        <dbReference type="Pfam" id="PF00441"/>
    </source>
</evidence>
<accession>X8ACJ2</accession>
<dbReference type="PANTHER" id="PTHR48083">
    <property type="entry name" value="MEDIUM-CHAIN SPECIFIC ACYL-COA DEHYDROGENASE, MITOCHONDRIAL-RELATED"/>
    <property type="match status" value="1"/>
</dbReference>
<comment type="subunit">
    <text evidence="3">Homodimer.</text>
</comment>
<dbReference type="PANTHER" id="PTHR48083:SF13">
    <property type="entry name" value="ACYL-COA DEHYDROGENASE FAMILY MEMBER 11"/>
    <property type="match status" value="1"/>
</dbReference>
<dbReference type="InterPro" id="IPR037069">
    <property type="entry name" value="AcylCoA_DH/ox_N_sf"/>
</dbReference>
<evidence type="ECO:0000256" key="2">
    <source>
        <dbReference type="ARBA" id="ARBA00009347"/>
    </source>
</evidence>
<accession>A0A1A2F246</accession>
<evidence type="ECO:0000259" key="10">
    <source>
        <dbReference type="Pfam" id="PF02771"/>
    </source>
</evidence>
<dbReference type="Pfam" id="PF02771">
    <property type="entry name" value="Acyl-CoA_dh_N"/>
    <property type="match status" value="1"/>
</dbReference>
<evidence type="ECO:0000313" key="11">
    <source>
        <dbReference type="EMBL" id="BCP01997.1"/>
    </source>
</evidence>
<evidence type="ECO:0000256" key="7">
    <source>
        <dbReference type="RuleBase" id="RU362125"/>
    </source>
</evidence>
<dbReference type="InterPro" id="IPR009075">
    <property type="entry name" value="AcylCo_DH/oxidase_C"/>
</dbReference>
<dbReference type="InterPro" id="IPR009100">
    <property type="entry name" value="AcylCoA_DH/oxidase_NM_dom_sf"/>
</dbReference>
<evidence type="ECO:0000313" key="12">
    <source>
        <dbReference type="Proteomes" id="UP000595205"/>
    </source>
</evidence>
<organism evidence="11 12">
    <name type="scientific">Mycobacterium intracellulare</name>
    <dbReference type="NCBI Taxonomy" id="1767"/>
    <lineage>
        <taxon>Bacteria</taxon>
        <taxon>Bacillati</taxon>
        <taxon>Actinomycetota</taxon>
        <taxon>Actinomycetes</taxon>
        <taxon>Mycobacteriales</taxon>
        <taxon>Mycobacteriaceae</taxon>
        <taxon>Mycobacterium</taxon>
        <taxon>Mycobacterium avium complex (MAC)</taxon>
    </lineage>
</organism>
<dbReference type="RefSeq" id="WP_009954035.1">
    <property type="nucleotide sequence ID" value="NZ_AP024241.1"/>
</dbReference>
<keyword evidence="5 7" id="KW-0274">FAD</keyword>
<dbReference type="OrthoDB" id="8876745at2"/>
<dbReference type="Gene3D" id="1.10.540.10">
    <property type="entry name" value="Acyl-CoA dehydrogenase/oxidase, N-terminal domain"/>
    <property type="match status" value="1"/>
</dbReference>
<dbReference type="EMBL" id="AP024255">
    <property type="protein sequence ID" value="BCP01997.1"/>
    <property type="molecule type" value="Genomic_DNA"/>
</dbReference>
<evidence type="ECO:0000256" key="6">
    <source>
        <dbReference type="ARBA" id="ARBA00023002"/>
    </source>
</evidence>
<dbReference type="OMA" id="PRNHNHI"/>
<name>A0A1A2F246_MYCIT</name>
<dbReference type="AlphaFoldDB" id="A0A1A2F246"/>
<dbReference type="Proteomes" id="UP000595205">
    <property type="component" value="Chromosome"/>
</dbReference>
<dbReference type="Pfam" id="PF02770">
    <property type="entry name" value="Acyl-CoA_dh_M"/>
    <property type="match status" value="1"/>
</dbReference>